<evidence type="ECO:0000259" key="9">
    <source>
        <dbReference type="Pfam" id="PF01467"/>
    </source>
</evidence>
<evidence type="ECO:0000256" key="2">
    <source>
        <dbReference type="ARBA" id="ARBA00022695"/>
    </source>
</evidence>
<dbReference type="EMBL" id="JANUCP010000001">
    <property type="protein sequence ID" value="MCS3917910.1"/>
    <property type="molecule type" value="Genomic_DNA"/>
</dbReference>
<dbReference type="PANTHER" id="PTHR42866:SF2">
    <property type="entry name" value="3-DEOXY-MANNO-OCTULOSONATE CYTIDYLYLTRANSFERASE, MITOCHONDRIAL"/>
    <property type="match status" value="1"/>
</dbReference>
<name>A0ABT2EJ97_9BACT</name>
<dbReference type="InterPro" id="IPR029044">
    <property type="entry name" value="Nucleotide-diphossugar_trans"/>
</dbReference>
<comment type="pathway">
    <text evidence="8">Nucleotide-sugar biosynthesis; CMP-3-deoxy-D-manno-octulosonate biosynthesis; CMP-3-deoxy-D-manno-octulosonate from 3-deoxy-D-manno-octulosonate and CTP: step 1/1.</text>
</comment>
<dbReference type="GO" id="GO:0016779">
    <property type="term" value="F:nucleotidyltransferase activity"/>
    <property type="evidence" value="ECO:0007669"/>
    <property type="project" value="UniProtKB-KW"/>
</dbReference>
<protein>
    <recommendedName>
        <fullName evidence="8">3-deoxy-manno-octulosonate cytidylyltransferase</fullName>
        <ecNumber evidence="8">2.7.7.38</ecNumber>
    </recommendedName>
    <alternativeName>
        <fullName evidence="8">CMP-2-keto-3-deoxyoctulosonic acid synthase</fullName>
        <shortName evidence="8">CKS</shortName>
        <shortName evidence="8">CMP-KDO synthase</shortName>
    </alternativeName>
</protein>
<comment type="similarity">
    <text evidence="8">Belongs to the KdsB family.</text>
</comment>
<keyword evidence="11" id="KW-1185">Reference proteome</keyword>
<comment type="caution">
    <text evidence="10">The sequence shown here is derived from an EMBL/GenBank/DDBJ whole genome shotgun (WGS) entry which is preliminary data.</text>
</comment>
<dbReference type="Pfam" id="PF02348">
    <property type="entry name" value="CTP_transf_3"/>
    <property type="match status" value="1"/>
</dbReference>
<evidence type="ECO:0000256" key="1">
    <source>
        <dbReference type="ARBA" id="ARBA00022679"/>
    </source>
</evidence>
<keyword evidence="1 8" id="KW-0808">Transferase</keyword>
<evidence type="ECO:0000313" key="11">
    <source>
        <dbReference type="Proteomes" id="UP001204798"/>
    </source>
</evidence>
<dbReference type="Gene3D" id="3.40.50.620">
    <property type="entry name" value="HUPs"/>
    <property type="match status" value="1"/>
</dbReference>
<proteinExistence type="inferred from homology"/>
<keyword evidence="8" id="KW-0963">Cytoplasm</keyword>
<organism evidence="10 11">
    <name type="scientific">Candidatus Fervidibacter sacchari</name>
    <dbReference type="NCBI Taxonomy" id="1448929"/>
    <lineage>
        <taxon>Bacteria</taxon>
        <taxon>Candidatus Fervidibacterota</taxon>
        <taxon>Candidatus Fervidibacter</taxon>
    </lineage>
</organism>
<evidence type="ECO:0000256" key="5">
    <source>
        <dbReference type="ARBA" id="ARBA00022985"/>
    </source>
</evidence>
<dbReference type="NCBIfam" id="NF003952">
    <property type="entry name" value="PRK05450.1-5"/>
    <property type="match status" value="1"/>
</dbReference>
<dbReference type="EC" id="2.7.7.38" evidence="8"/>
<comment type="function">
    <text evidence="8">Activates KDO (a required 8-carbon sugar) for incorporation into bacterial lipopolysaccharide in Gram-negative bacteria.</text>
</comment>
<dbReference type="HAMAP" id="MF_00057">
    <property type="entry name" value="KdsB"/>
    <property type="match status" value="1"/>
</dbReference>
<dbReference type="SUPFAM" id="SSF53448">
    <property type="entry name" value="Nucleotide-diphospho-sugar transferases"/>
    <property type="match status" value="1"/>
</dbReference>
<feature type="domain" description="Cytidyltransferase-like" evidence="9">
    <location>
        <begin position="31"/>
        <end position="129"/>
    </location>
</feature>
<dbReference type="InterPro" id="IPR004821">
    <property type="entry name" value="Cyt_trans-like"/>
</dbReference>
<reference evidence="10 11" key="1">
    <citation type="submission" date="2022-08" db="EMBL/GenBank/DDBJ databases">
        <title>Bacterial and archaeal communities from various locations to study Microbial Dark Matter (Phase II).</title>
        <authorList>
            <person name="Stepanauskas R."/>
        </authorList>
    </citation>
    <scope>NUCLEOTIDE SEQUENCE [LARGE SCALE GENOMIC DNA]</scope>
    <source>
        <strain evidence="10 11">PD1</strain>
    </source>
</reference>
<dbReference type="NCBIfam" id="NF009905">
    <property type="entry name" value="PRK13368.1"/>
    <property type="match status" value="1"/>
</dbReference>
<keyword evidence="2 8" id="KW-0548">Nucleotidyltransferase</keyword>
<keyword evidence="5 8" id="KW-0448">Lipopolysaccharide biosynthesis</keyword>
<dbReference type="Proteomes" id="UP001204798">
    <property type="component" value="Unassembled WGS sequence"/>
</dbReference>
<accession>A0ABT2EJ97</accession>
<dbReference type="NCBIfam" id="NF003950">
    <property type="entry name" value="PRK05450.1-3"/>
    <property type="match status" value="1"/>
</dbReference>
<comment type="catalytic activity">
    <reaction evidence="7">
        <text>D-glycero-beta-D-manno-heptose 1-phosphate + ATP + H(+) = ADP-D-glycero-beta-D-manno-heptose + diphosphate</text>
        <dbReference type="Rhea" id="RHEA:27465"/>
        <dbReference type="ChEBI" id="CHEBI:15378"/>
        <dbReference type="ChEBI" id="CHEBI:30616"/>
        <dbReference type="ChEBI" id="CHEBI:33019"/>
        <dbReference type="ChEBI" id="CHEBI:59967"/>
        <dbReference type="ChEBI" id="CHEBI:61593"/>
        <dbReference type="EC" id="2.7.7.70"/>
    </reaction>
</comment>
<evidence type="ECO:0000256" key="6">
    <source>
        <dbReference type="ARBA" id="ARBA00023277"/>
    </source>
</evidence>
<sequence>MLEGVKAKVKPLNELVTIVGELKRQGKRIVFTNGCFDLLHAGHAAYLAQAKSLGDVLIVGLNSDSSVRALKGSERPLVPQDDRALLLASLAFVDFVVLFDDLTPHRLIEAIKPDIHVKGGDYTEADLPEASLVRSYGGQVVILPKVEGRSTTELVQRIRKGVAAVPVRSAVGIIPARYASVRFPGKVLALLWGKPIVQHVYERSKQAKTLSDVIVATDDERVKAVVESFGGKCVLTSPEHPSGTDRVAEVARQLDCDVVVNIQGDEPLISPEAIDAAVQPFFSDPTLKMTTLATPIADESEYLNPNVVKVVIDRDGFALYFSRSPLPFFRPKGKMGEVPQFSLPKDVPFRPLRHIGLYAYRREFLLQFAQWAPTDLERSEGLEQLRALEHGVRIKVVVTPYRSVGVDTPEDLERLERSRCQES</sequence>
<dbReference type="Pfam" id="PF01467">
    <property type="entry name" value="CTP_transf_like"/>
    <property type="match status" value="1"/>
</dbReference>
<comment type="catalytic activity">
    <reaction evidence="8">
        <text>3-deoxy-alpha-D-manno-oct-2-ulosonate + CTP = CMP-3-deoxy-beta-D-manno-octulosonate + diphosphate</text>
        <dbReference type="Rhea" id="RHEA:23448"/>
        <dbReference type="ChEBI" id="CHEBI:33019"/>
        <dbReference type="ChEBI" id="CHEBI:37563"/>
        <dbReference type="ChEBI" id="CHEBI:85986"/>
        <dbReference type="ChEBI" id="CHEBI:85987"/>
        <dbReference type="EC" id="2.7.7.38"/>
    </reaction>
</comment>
<keyword evidence="6" id="KW-0119">Carbohydrate metabolism</keyword>
<dbReference type="NCBIfam" id="TIGR02199">
    <property type="entry name" value="rfaE_dom_II"/>
    <property type="match status" value="1"/>
</dbReference>
<comment type="subcellular location">
    <subcellularLocation>
        <location evidence="8">Cytoplasm</location>
    </subcellularLocation>
</comment>
<dbReference type="InterPro" id="IPR003329">
    <property type="entry name" value="Cytidylyl_trans"/>
</dbReference>
<dbReference type="InterPro" id="IPR011914">
    <property type="entry name" value="RfaE_dom_II"/>
</dbReference>
<dbReference type="NCBIfam" id="TIGR00466">
    <property type="entry name" value="kdsB"/>
    <property type="match status" value="1"/>
</dbReference>
<keyword evidence="4" id="KW-0067">ATP-binding</keyword>
<dbReference type="CDD" id="cd02517">
    <property type="entry name" value="CMP-KDO-Synthetase"/>
    <property type="match status" value="1"/>
</dbReference>
<gene>
    <name evidence="8" type="primary">kdsB</name>
    <name evidence="10" type="ORF">M2350_000307</name>
</gene>
<dbReference type="InterPro" id="IPR004528">
    <property type="entry name" value="KdsB"/>
</dbReference>
<dbReference type="SUPFAM" id="SSF52374">
    <property type="entry name" value="Nucleotidylyl transferase"/>
    <property type="match status" value="1"/>
</dbReference>
<dbReference type="InterPro" id="IPR014729">
    <property type="entry name" value="Rossmann-like_a/b/a_fold"/>
</dbReference>
<dbReference type="NCBIfam" id="TIGR00125">
    <property type="entry name" value="cyt_tran_rel"/>
    <property type="match status" value="1"/>
</dbReference>
<evidence type="ECO:0000256" key="3">
    <source>
        <dbReference type="ARBA" id="ARBA00022741"/>
    </source>
</evidence>
<evidence type="ECO:0000256" key="4">
    <source>
        <dbReference type="ARBA" id="ARBA00022840"/>
    </source>
</evidence>
<keyword evidence="3" id="KW-0547">Nucleotide-binding</keyword>
<evidence type="ECO:0000256" key="8">
    <source>
        <dbReference type="HAMAP-Rule" id="MF_00057"/>
    </source>
</evidence>
<dbReference type="Gene3D" id="3.90.550.10">
    <property type="entry name" value="Spore Coat Polysaccharide Biosynthesis Protein SpsA, Chain A"/>
    <property type="match status" value="1"/>
</dbReference>
<evidence type="ECO:0000256" key="7">
    <source>
        <dbReference type="ARBA" id="ARBA00047428"/>
    </source>
</evidence>
<evidence type="ECO:0000313" key="10">
    <source>
        <dbReference type="EMBL" id="MCS3917910.1"/>
    </source>
</evidence>
<dbReference type="PANTHER" id="PTHR42866">
    <property type="entry name" value="3-DEOXY-MANNO-OCTULOSONATE CYTIDYLYLTRANSFERASE"/>
    <property type="match status" value="1"/>
</dbReference>